<evidence type="ECO:0008006" key="4">
    <source>
        <dbReference type="Google" id="ProtNLM"/>
    </source>
</evidence>
<dbReference type="PANTHER" id="PTHR12475">
    <property type="match status" value="1"/>
</dbReference>
<organism evidence="2 3">
    <name type="scientific">Seiridium unicorne</name>
    <dbReference type="NCBI Taxonomy" id="138068"/>
    <lineage>
        <taxon>Eukaryota</taxon>
        <taxon>Fungi</taxon>
        <taxon>Dikarya</taxon>
        <taxon>Ascomycota</taxon>
        <taxon>Pezizomycotina</taxon>
        <taxon>Sordariomycetes</taxon>
        <taxon>Xylariomycetidae</taxon>
        <taxon>Amphisphaeriales</taxon>
        <taxon>Sporocadaceae</taxon>
        <taxon>Seiridium</taxon>
    </lineage>
</organism>
<dbReference type="Pfam" id="PF13279">
    <property type="entry name" value="4HBT_2"/>
    <property type="match status" value="1"/>
</dbReference>
<dbReference type="SUPFAM" id="SSF54637">
    <property type="entry name" value="Thioesterase/thiol ester dehydrase-isomerase"/>
    <property type="match status" value="1"/>
</dbReference>
<accession>A0ABR2UW11</accession>
<gene>
    <name evidence="2" type="ORF">SUNI508_07640</name>
</gene>
<name>A0ABR2UW11_9PEZI</name>
<proteinExistence type="inferred from homology"/>
<evidence type="ECO:0000256" key="1">
    <source>
        <dbReference type="ARBA" id="ARBA00038476"/>
    </source>
</evidence>
<sequence>MFDHILNSVQTLSYSSLLGLAVVVGFAAANAKSLPLAYTLRLLPSLYQLLQPRLSSSKKSKSTTSSIPSTSHSFSAVRPALFKHNVMTSRAVAFDLDINVHKSNSTFFADADISRARLLTGLLSQSLAELGPANFILAGVQCKFQREIRPYQAYAVSSRILAWNDKTLYTVTYFLKPGTKLPFKTEVEGGPAALVKDEKLRKNIFATMVTKYVFKAGRTTVAPEHVFRTAGLIVDTEKGADAHNDGLLEGDNVRSAVRIGLEYVTQSMD</sequence>
<evidence type="ECO:0000313" key="3">
    <source>
        <dbReference type="Proteomes" id="UP001408356"/>
    </source>
</evidence>
<reference evidence="2 3" key="1">
    <citation type="journal article" date="2024" name="J. Plant Pathol.">
        <title>Sequence and assembly of the genome of Seiridium unicorne, isolate CBS 538.82, causal agent of cypress canker disease.</title>
        <authorList>
            <person name="Scali E."/>
            <person name="Rocca G.D."/>
            <person name="Danti R."/>
            <person name="Garbelotto M."/>
            <person name="Barberini S."/>
            <person name="Baroncelli R."/>
            <person name="Emiliani G."/>
        </authorList>
    </citation>
    <scope>NUCLEOTIDE SEQUENCE [LARGE SCALE GENOMIC DNA]</scope>
    <source>
        <strain evidence="2 3">BM-138-508</strain>
    </source>
</reference>
<evidence type="ECO:0000313" key="2">
    <source>
        <dbReference type="EMBL" id="KAK9418868.1"/>
    </source>
</evidence>
<comment type="similarity">
    <text evidence="1">Belongs to the lcsJ thioesterase family.</text>
</comment>
<dbReference type="EMBL" id="JARVKF010000342">
    <property type="protein sequence ID" value="KAK9418868.1"/>
    <property type="molecule type" value="Genomic_DNA"/>
</dbReference>
<dbReference type="InterPro" id="IPR029069">
    <property type="entry name" value="HotDog_dom_sf"/>
</dbReference>
<protein>
    <recommendedName>
        <fullName evidence="4">Capsule polysaccharide biosynthesis protein</fullName>
    </recommendedName>
</protein>
<keyword evidence="3" id="KW-1185">Reference proteome</keyword>
<comment type="caution">
    <text evidence="2">The sequence shown here is derived from an EMBL/GenBank/DDBJ whole genome shotgun (WGS) entry which is preliminary data.</text>
</comment>
<dbReference type="PANTHER" id="PTHR12475:SF4">
    <property type="entry name" value="PROTEIN THEM6"/>
    <property type="match status" value="1"/>
</dbReference>
<dbReference type="InterPro" id="IPR051490">
    <property type="entry name" value="THEM6_lcsJ_thioesterase"/>
</dbReference>
<dbReference type="Proteomes" id="UP001408356">
    <property type="component" value="Unassembled WGS sequence"/>
</dbReference>